<evidence type="ECO:0000313" key="3">
    <source>
        <dbReference type="EMBL" id="MCC9643420.1"/>
    </source>
</evidence>
<evidence type="ECO:0000313" key="4">
    <source>
        <dbReference type="Proteomes" id="UP001430306"/>
    </source>
</evidence>
<comment type="caution">
    <text evidence="3">The sequence shown here is derived from an EMBL/GenBank/DDBJ whole genome shotgun (WGS) entry which is preliminary data.</text>
</comment>
<dbReference type="SUPFAM" id="SSF48452">
    <property type="entry name" value="TPR-like"/>
    <property type="match status" value="1"/>
</dbReference>
<name>A0ABS8NIN8_9BACT</name>
<proteinExistence type="predicted"/>
<evidence type="ECO:0000256" key="1">
    <source>
        <dbReference type="PROSITE-ProRule" id="PRU00339"/>
    </source>
</evidence>
<feature type="transmembrane region" description="Helical" evidence="2">
    <location>
        <begin position="355"/>
        <end position="373"/>
    </location>
</feature>
<keyword evidence="2" id="KW-1133">Transmembrane helix</keyword>
<keyword evidence="1" id="KW-0802">TPR repeat</keyword>
<evidence type="ECO:0000256" key="2">
    <source>
        <dbReference type="SAM" id="Phobius"/>
    </source>
</evidence>
<sequence length="385" mass="43518">MRPRLQFITIGLTSFMTVLSAILPTSVWACLWDRDTLAMERLFYPHAHEMIAGFFPKHSDAYYEWRIDDRLAVPEESRSPSDYDDLAVAYDKLGQHAEAIAVMEKKLERFPKEGRYQSEANLGTFLIHAGRYAEGLVHIQRAIEINPEAHFGREIYQQLLVEYLIQEEYEPGELPIASLDGRPTGFASLIMQQRSLSGDEAEEELHRAAVGVMGMMRFGHHDSPVLLEALGDLLAGGDPDGMHDSKMLSARAYLQAASRVQDETIASKYREKAEATLFGQISVELPNIEESLRAETRLASDLHQQVAMDEERWIRASIDVDEQFARKYLEGRTYQLPIDEPVVIRSVTRIGVSRILVLGVVGLAVVGLVGFVWRRIRRGNRIAAH</sequence>
<dbReference type="SMART" id="SM00028">
    <property type="entry name" value="TPR"/>
    <property type="match status" value="2"/>
</dbReference>
<dbReference type="InterPro" id="IPR019734">
    <property type="entry name" value="TPR_rpt"/>
</dbReference>
<dbReference type="InterPro" id="IPR011990">
    <property type="entry name" value="TPR-like_helical_dom_sf"/>
</dbReference>
<dbReference type="Gene3D" id="1.25.40.10">
    <property type="entry name" value="Tetratricopeptide repeat domain"/>
    <property type="match status" value="1"/>
</dbReference>
<dbReference type="EMBL" id="JAJKFW010000024">
    <property type="protein sequence ID" value="MCC9643420.1"/>
    <property type="molecule type" value="Genomic_DNA"/>
</dbReference>
<dbReference type="Proteomes" id="UP001430306">
    <property type="component" value="Unassembled WGS sequence"/>
</dbReference>
<keyword evidence="2" id="KW-0812">Transmembrane</keyword>
<accession>A0ABS8NIN8</accession>
<dbReference type="RefSeq" id="WP_230274378.1">
    <property type="nucleotide sequence ID" value="NZ_JAJKFW010000024.1"/>
</dbReference>
<dbReference type="PROSITE" id="PS50005">
    <property type="entry name" value="TPR"/>
    <property type="match status" value="1"/>
</dbReference>
<organism evidence="3 4">
    <name type="scientific">Rhodopirellula halodulae</name>
    <dbReference type="NCBI Taxonomy" id="2894198"/>
    <lineage>
        <taxon>Bacteria</taxon>
        <taxon>Pseudomonadati</taxon>
        <taxon>Planctomycetota</taxon>
        <taxon>Planctomycetia</taxon>
        <taxon>Pirellulales</taxon>
        <taxon>Pirellulaceae</taxon>
        <taxon>Rhodopirellula</taxon>
    </lineage>
</organism>
<gene>
    <name evidence="3" type="ORF">LOC71_14135</name>
</gene>
<reference evidence="3" key="1">
    <citation type="submission" date="2021-11" db="EMBL/GenBank/DDBJ databases">
        <title>Genome sequence.</title>
        <authorList>
            <person name="Sun Q."/>
        </authorList>
    </citation>
    <scope>NUCLEOTIDE SEQUENCE</scope>
    <source>
        <strain evidence="3">JC740</strain>
    </source>
</reference>
<keyword evidence="2" id="KW-0472">Membrane</keyword>
<protein>
    <submittedName>
        <fullName evidence="3">Tetratricopeptide repeat protein</fullName>
    </submittedName>
</protein>
<feature type="repeat" description="TPR" evidence="1">
    <location>
        <begin position="116"/>
        <end position="149"/>
    </location>
</feature>
<keyword evidence="4" id="KW-1185">Reference proteome</keyword>